<feature type="compositionally biased region" description="Polar residues" evidence="1">
    <location>
        <begin position="178"/>
        <end position="189"/>
    </location>
</feature>
<sequence>MKHLLQPVSVETNDTEPPTRRIRRLLSLSIAVCIIGAVVYGIHDYLEAEEQAKVTAARSEMVKAQATANNMSLLSEDRIKELTSINTGVPLSELTFKEISLITFDDLPAPSQLSKNHANTCNVTSQDDAGDSENVVIPEENGNVTSLPPLKVPEKTNATHKNAVSAKAPLIEPIPNGEVNNVPVNQNSEPKTRPANDFSRTPPHEFQKHPFYQIKAARSGLTYELIIDGVNGHIIKSIVH</sequence>
<protein>
    <recommendedName>
        <fullName evidence="5">PepSY domain-containing protein</fullName>
    </recommendedName>
</protein>
<accession>A0A380NLT2</accession>
<reference evidence="3 4" key="1">
    <citation type="submission" date="2018-06" db="EMBL/GenBank/DDBJ databases">
        <authorList>
            <consortium name="Pathogen Informatics"/>
            <person name="Doyle S."/>
        </authorList>
    </citation>
    <scope>NUCLEOTIDE SEQUENCE [LARGE SCALE GENOMIC DNA]</scope>
    <source>
        <strain evidence="3 4">NCTC12020</strain>
    </source>
</reference>
<evidence type="ECO:0008006" key="5">
    <source>
        <dbReference type="Google" id="ProtNLM"/>
    </source>
</evidence>
<keyword evidence="2" id="KW-1133">Transmembrane helix</keyword>
<dbReference type="Proteomes" id="UP000255367">
    <property type="component" value="Unassembled WGS sequence"/>
</dbReference>
<feature type="region of interest" description="Disordered" evidence="1">
    <location>
        <begin position="174"/>
        <end position="205"/>
    </location>
</feature>
<dbReference type="EMBL" id="UHIO01000001">
    <property type="protein sequence ID" value="SUP44213.1"/>
    <property type="molecule type" value="Genomic_DNA"/>
</dbReference>
<evidence type="ECO:0000313" key="4">
    <source>
        <dbReference type="Proteomes" id="UP000255367"/>
    </source>
</evidence>
<keyword evidence="4" id="KW-1185">Reference proteome</keyword>
<organism evidence="3 4">
    <name type="scientific">Veillonella criceti</name>
    <dbReference type="NCBI Taxonomy" id="103891"/>
    <lineage>
        <taxon>Bacteria</taxon>
        <taxon>Bacillati</taxon>
        <taxon>Bacillota</taxon>
        <taxon>Negativicutes</taxon>
        <taxon>Veillonellales</taxon>
        <taxon>Veillonellaceae</taxon>
        <taxon>Veillonella</taxon>
    </lineage>
</organism>
<proteinExistence type="predicted"/>
<evidence type="ECO:0000256" key="2">
    <source>
        <dbReference type="SAM" id="Phobius"/>
    </source>
</evidence>
<keyword evidence="2" id="KW-0812">Transmembrane</keyword>
<feature type="transmembrane region" description="Helical" evidence="2">
    <location>
        <begin position="25"/>
        <end position="43"/>
    </location>
</feature>
<keyword evidence="2" id="KW-0472">Membrane</keyword>
<dbReference type="OrthoDB" id="1629032at2"/>
<gene>
    <name evidence="3" type="ORF">NCTC12020_01556</name>
</gene>
<evidence type="ECO:0000313" key="3">
    <source>
        <dbReference type="EMBL" id="SUP44213.1"/>
    </source>
</evidence>
<dbReference type="AlphaFoldDB" id="A0A380NLT2"/>
<name>A0A380NLT2_9FIRM</name>
<dbReference type="RefSeq" id="WP_115310673.1">
    <property type="nucleotide sequence ID" value="NZ_UHIO01000001.1"/>
</dbReference>
<evidence type="ECO:0000256" key="1">
    <source>
        <dbReference type="SAM" id="MobiDB-lite"/>
    </source>
</evidence>